<reference evidence="3 4" key="1">
    <citation type="submission" date="2019-07" db="EMBL/GenBank/DDBJ databases">
        <title>Draft genome sequence of Haloferax volcanii SS0101, isolated from salt farm in Samut Sakhon, Thailand.</title>
        <authorList>
            <person name="Wanthongcharoen S."/>
            <person name="Yamprayoonswat W."/>
            <person name="Ruangsuj P."/>
            <person name="Thongpramul N."/>
            <person name="Jumpathong W."/>
            <person name="Sittihan S."/>
            <person name="Kanjanavas P."/>
            <person name="Yasawong M."/>
        </authorList>
    </citation>
    <scope>NUCLEOTIDE SEQUENCE [LARGE SCALE GENOMIC DNA]</scope>
    <source>
        <strain evidence="3 4">SS0101</strain>
    </source>
</reference>
<feature type="transmembrane region" description="Helical" evidence="1">
    <location>
        <begin position="599"/>
        <end position="620"/>
    </location>
</feature>
<gene>
    <name evidence="3" type="ORF">FQA18_14405</name>
    <name evidence="2" type="ORF">GOC85_12075</name>
</gene>
<protein>
    <submittedName>
        <fullName evidence="3">ABC transporter permease subunit</fullName>
    </submittedName>
</protein>
<feature type="transmembrane region" description="Helical" evidence="1">
    <location>
        <begin position="101"/>
        <end position="122"/>
    </location>
</feature>
<evidence type="ECO:0000256" key="1">
    <source>
        <dbReference type="SAM" id="Phobius"/>
    </source>
</evidence>
<dbReference type="PANTHER" id="PTHR43471">
    <property type="entry name" value="ABC TRANSPORTER PERMEASE"/>
    <property type="match status" value="1"/>
</dbReference>
<name>A0A558G895_HALVO</name>
<evidence type="ECO:0000313" key="4">
    <source>
        <dbReference type="Proteomes" id="UP000320212"/>
    </source>
</evidence>
<dbReference type="Proteomes" id="UP000320212">
    <property type="component" value="Unassembled WGS sequence"/>
</dbReference>
<organism evidence="3 4">
    <name type="scientific">Haloferax volcanii</name>
    <name type="common">Halobacterium volcanii</name>
    <dbReference type="NCBI Taxonomy" id="2246"/>
    <lineage>
        <taxon>Archaea</taxon>
        <taxon>Methanobacteriati</taxon>
        <taxon>Methanobacteriota</taxon>
        <taxon>Stenosarchaea group</taxon>
        <taxon>Halobacteria</taxon>
        <taxon>Halobacteriales</taxon>
        <taxon>Haloferacaceae</taxon>
        <taxon>Haloferax</taxon>
    </lineage>
</organism>
<dbReference type="Proteomes" id="UP000619835">
    <property type="component" value="Unassembled WGS sequence"/>
</dbReference>
<keyword evidence="1" id="KW-1133">Transmembrane helix</keyword>
<dbReference type="Pfam" id="PF12679">
    <property type="entry name" value="ABC2_membrane_2"/>
    <property type="match status" value="2"/>
</dbReference>
<keyword evidence="1" id="KW-0472">Membrane</keyword>
<dbReference type="AlphaFoldDB" id="A0A558G895"/>
<feature type="transmembrane region" description="Helical" evidence="1">
    <location>
        <begin position="168"/>
        <end position="190"/>
    </location>
</feature>
<dbReference type="EMBL" id="WOWC01000001">
    <property type="protein sequence ID" value="NLV03314.1"/>
    <property type="molecule type" value="Genomic_DNA"/>
</dbReference>
<keyword evidence="1" id="KW-0812">Transmembrane</keyword>
<dbReference type="GO" id="GO:0005886">
    <property type="term" value="C:plasma membrane"/>
    <property type="evidence" value="ECO:0007669"/>
    <property type="project" value="UniProtKB-SubCell"/>
</dbReference>
<feature type="transmembrane region" description="Helical" evidence="1">
    <location>
        <begin position="134"/>
        <end position="156"/>
    </location>
</feature>
<feature type="transmembrane region" description="Helical" evidence="1">
    <location>
        <begin position="260"/>
        <end position="282"/>
    </location>
</feature>
<feature type="transmembrane region" description="Helical" evidence="1">
    <location>
        <begin position="463"/>
        <end position="484"/>
    </location>
</feature>
<accession>A0A558G895</accession>
<proteinExistence type="predicted"/>
<reference evidence="2" key="2">
    <citation type="submission" date="2019-12" db="EMBL/GenBank/DDBJ databases">
        <title>Haloferax alexandrinus strain pws11.</title>
        <authorList>
            <person name="Verma D.K."/>
            <person name="Gopal K."/>
            <person name="Prasad E.S."/>
        </authorList>
    </citation>
    <scope>NUCLEOTIDE SEQUENCE</scope>
    <source>
        <strain evidence="2">Pws11</strain>
    </source>
</reference>
<dbReference type="PANTHER" id="PTHR43471:SF1">
    <property type="entry name" value="ABC TRANSPORTER PERMEASE PROTEIN NOSY-RELATED"/>
    <property type="match status" value="1"/>
</dbReference>
<feature type="transmembrane region" description="Helical" evidence="1">
    <location>
        <begin position="56"/>
        <end position="75"/>
    </location>
</feature>
<evidence type="ECO:0000313" key="3">
    <source>
        <dbReference type="EMBL" id="TVT93978.1"/>
    </source>
</evidence>
<sequence length="626" mass="65509">MPSMSVVRTEFQRCLRGKTPWLLALCLLLVSRVPTSPEQAVVRHLGDAAAFPRAQTAVAIVVPFAAAALGFRSVVGERESGTARVLLGTELTRTDLVVGKALGRGAAIMVPVLVTTPLLVAYGTYTYGSISLPMLAGLLVAATAYAFAWTTVTVSLSAAMSSTTRAAGVVFAVTLLLGIFWSDITVALLWNLVTGSTPSTEMAHPELFSALKWASLPSAYYVLTDWLLGVPVGPGSAALQVSDALRNNGTLATASSPLPVWVGVPIFLAWPALALLVGVSAIRSGDLTPRGGPGRLRRTWVNRPSLPRIAVTPATAVVGRGGWVDSLPGRWQPLARREFRRLTHGTGVWLLGATVLVAGVLSLSPSTLVRDALGARVPLAALQSPISVIGGFGTLLLTFRTVVTERDSGSIRMTAGTAVSRSATLVGVIIGRASAIAFSLVLAVLGTCLVAILQYGVVPPHVLVGFLAITVAFVYCMTGFGVALSTVVRRQTVAGVVVLVLAGLYLTWFQISNIVYGALTGTAVNGFSPPTSPAYLLLRWAPPASLYHVVTNALLGVPNSAGNAAGVLTDALQSNVFSNIVVVRAAYGADVPVWYLHPAVALGELLCWFALPVALALISYRRRALD</sequence>
<evidence type="ECO:0000313" key="2">
    <source>
        <dbReference type="EMBL" id="NLV03314.1"/>
    </source>
</evidence>
<dbReference type="EMBL" id="VMTR01000122">
    <property type="protein sequence ID" value="TVT93978.1"/>
    <property type="molecule type" value="Genomic_DNA"/>
</dbReference>
<feature type="transmembrane region" description="Helical" evidence="1">
    <location>
        <begin position="424"/>
        <end position="457"/>
    </location>
</feature>
<feature type="transmembrane region" description="Helical" evidence="1">
    <location>
        <begin position="384"/>
        <end position="403"/>
    </location>
</feature>
<accession>A0A847TXR3</accession>
<dbReference type="GO" id="GO:0140359">
    <property type="term" value="F:ABC-type transporter activity"/>
    <property type="evidence" value="ECO:0007669"/>
    <property type="project" value="InterPro"/>
</dbReference>
<feature type="transmembrane region" description="Helical" evidence="1">
    <location>
        <begin position="496"/>
        <end position="519"/>
    </location>
</feature>
<dbReference type="RefSeq" id="WP_144859114.1">
    <property type="nucleotide sequence ID" value="NZ_CP191800.1"/>
</dbReference>
<dbReference type="GeneID" id="301161318"/>
<comment type="caution">
    <text evidence="3">The sequence shown here is derived from an EMBL/GenBank/DDBJ whole genome shotgun (WGS) entry which is preliminary data.</text>
</comment>
<feature type="transmembrane region" description="Helical" evidence="1">
    <location>
        <begin position="346"/>
        <end position="364"/>
    </location>
</feature>